<evidence type="ECO:0000256" key="1">
    <source>
        <dbReference type="SAM" id="SignalP"/>
    </source>
</evidence>
<sequence length="200" mass="21776">MKTAHQRLASAALAATLALGTAAVAAAASVYTDYNHSTDFKQYHTFSIYRLHSGDPLMESRLRSDIEASLRDRGWQEVPQGGDVAITAISNVQNAQEYTTFYDGLGPGWGYGGWGGRWGWGGWGGRGWGWGGEGVATTRSQTVPVGTLAVDMYDTRTHQLVFRGTASDEFSTKHADTNDRKTAKEVDKIFDKLPKINRAG</sequence>
<feature type="signal peptide" evidence="1">
    <location>
        <begin position="1"/>
        <end position="27"/>
    </location>
</feature>
<gene>
    <name evidence="3" type="ORF">ACK2TP_08655</name>
</gene>
<dbReference type="Proteomes" id="UP001634747">
    <property type="component" value="Unassembled WGS sequence"/>
</dbReference>
<dbReference type="EMBL" id="JBJYXY010000001">
    <property type="protein sequence ID" value="MFN2975831.1"/>
    <property type="molecule type" value="Genomic_DNA"/>
</dbReference>
<dbReference type="RefSeq" id="WP_263412659.1">
    <property type="nucleotide sequence ID" value="NZ_BAABBH010000001.1"/>
</dbReference>
<protein>
    <submittedName>
        <fullName evidence="3">DUF4136 domain-containing protein</fullName>
    </submittedName>
</protein>
<dbReference type="Gene3D" id="3.30.160.670">
    <property type="match status" value="1"/>
</dbReference>
<proteinExistence type="predicted"/>
<comment type="caution">
    <text evidence="3">The sequence shown here is derived from an EMBL/GenBank/DDBJ whole genome shotgun (WGS) entry which is preliminary data.</text>
</comment>
<dbReference type="Pfam" id="PF13590">
    <property type="entry name" value="DUF4136"/>
    <property type="match status" value="1"/>
</dbReference>
<keyword evidence="4" id="KW-1185">Reference proteome</keyword>
<feature type="domain" description="DUF4136" evidence="2">
    <location>
        <begin position="30"/>
        <end position="194"/>
    </location>
</feature>
<evidence type="ECO:0000313" key="3">
    <source>
        <dbReference type="EMBL" id="MFN2975831.1"/>
    </source>
</evidence>
<dbReference type="InterPro" id="IPR025411">
    <property type="entry name" value="DUF4136"/>
</dbReference>
<feature type="chain" id="PRO_5046875159" evidence="1">
    <location>
        <begin position="28"/>
        <end position="200"/>
    </location>
</feature>
<organism evidence="3 4">
    <name type="scientific">Terriglobus aquaticus</name>
    <dbReference type="NCBI Taxonomy" id="940139"/>
    <lineage>
        <taxon>Bacteria</taxon>
        <taxon>Pseudomonadati</taxon>
        <taxon>Acidobacteriota</taxon>
        <taxon>Terriglobia</taxon>
        <taxon>Terriglobales</taxon>
        <taxon>Acidobacteriaceae</taxon>
        <taxon>Terriglobus</taxon>
    </lineage>
</organism>
<reference evidence="3 4" key="1">
    <citation type="submission" date="2024-12" db="EMBL/GenBank/DDBJ databases">
        <authorList>
            <person name="Lee Y."/>
        </authorList>
    </citation>
    <scope>NUCLEOTIDE SEQUENCE [LARGE SCALE GENOMIC DNA]</scope>
    <source>
        <strain evidence="3 4">03SUJ4</strain>
    </source>
</reference>
<evidence type="ECO:0000313" key="4">
    <source>
        <dbReference type="Proteomes" id="UP001634747"/>
    </source>
</evidence>
<name>A0ABW9KJ55_9BACT</name>
<keyword evidence="1" id="KW-0732">Signal</keyword>
<accession>A0ABW9KJ55</accession>
<evidence type="ECO:0000259" key="2">
    <source>
        <dbReference type="Pfam" id="PF13590"/>
    </source>
</evidence>